<keyword evidence="2" id="KW-1185">Reference proteome</keyword>
<sequence length="184" mass="20681">MELQNRLKISNMETQMFNLKLETAAAVTAVTARDGNGGSGGWQAVVTWKRSARVIIRQIQRHGRNKREGKRRYRIFFSLSIYSPATSGSWPRPVMPKQVLIVKLVQWEFESRIRKVANREGGETQAVAAAETRLTVADLEDRSDGPAAADLERVGPTTANMKGGGMRRECDRGRWAEAAKLRRR</sequence>
<evidence type="ECO:0000313" key="1">
    <source>
        <dbReference type="EMBL" id="MED6194811.1"/>
    </source>
</evidence>
<accession>A0ABU6XAJ4</accession>
<proteinExistence type="predicted"/>
<protein>
    <submittedName>
        <fullName evidence="1">Uncharacterized protein</fullName>
    </submittedName>
</protein>
<dbReference type="Proteomes" id="UP001341840">
    <property type="component" value="Unassembled WGS sequence"/>
</dbReference>
<gene>
    <name evidence="1" type="ORF">PIB30_032023</name>
</gene>
<reference evidence="1 2" key="1">
    <citation type="journal article" date="2023" name="Plants (Basel)">
        <title>Bridging the Gap: Combining Genomics and Transcriptomics Approaches to Understand Stylosanthes scabra, an Orphan Legume from the Brazilian Caatinga.</title>
        <authorList>
            <person name="Ferreira-Neto J.R.C."/>
            <person name="da Silva M.D."/>
            <person name="Binneck E."/>
            <person name="de Melo N.F."/>
            <person name="da Silva R.H."/>
            <person name="de Melo A.L.T.M."/>
            <person name="Pandolfi V."/>
            <person name="Bustamante F.O."/>
            <person name="Brasileiro-Vidal A.C."/>
            <person name="Benko-Iseppon A.M."/>
        </authorList>
    </citation>
    <scope>NUCLEOTIDE SEQUENCE [LARGE SCALE GENOMIC DNA]</scope>
    <source>
        <tissue evidence="1">Leaves</tissue>
    </source>
</reference>
<name>A0ABU6XAJ4_9FABA</name>
<evidence type="ECO:0000313" key="2">
    <source>
        <dbReference type="Proteomes" id="UP001341840"/>
    </source>
</evidence>
<comment type="caution">
    <text evidence="1">The sequence shown here is derived from an EMBL/GenBank/DDBJ whole genome shotgun (WGS) entry which is preliminary data.</text>
</comment>
<organism evidence="1 2">
    <name type="scientific">Stylosanthes scabra</name>
    <dbReference type="NCBI Taxonomy" id="79078"/>
    <lineage>
        <taxon>Eukaryota</taxon>
        <taxon>Viridiplantae</taxon>
        <taxon>Streptophyta</taxon>
        <taxon>Embryophyta</taxon>
        <taxon>Tracheophyta</taxon>
        <taxon>Spermatophyta</taxon>
        <taxon>Magnoliopsida</taxon>
        <taxon>eudicotyledons</taxon>
        <taxon>Gunneridae</taxon>
        <taxon>Pentapetalae</taxon>
        <taxon>rosids</taxon>
        <taxon>fabids</taxon>
        <taxon>Fabales</taxon>
        <taxon>Fabaceae</taxon>
        <taxon>Papilionoideae</taxon>
        <taxon>50 kb inversion clade</taxon>
        <taxon>dalbergioids sensu lato</taxon>
        <taxon>Dalbergieae</taxon>
        <taxon>Pterocarpus clade</taxon>
        <taxon>Stylosanthes</taxon>
    </lineage>
</organism>
<dbReference type="EMBL" id="JASCZI010211588">
    <property type="protein sequence ID" value="MED6194811.1"/>
    <property type="molecule type" value="Genomic_DNA"/>
</dbReference>